<dbReference type="Gene3D" id="1.20.1280.50">
    <property type="match status" value="1"/>
</dbReference>
<evidence type="ECO:0000313" key="1">
    <source>
        <dbReference type="EMBL" id="CAG8735119.1"/>
    </source>
</evidence>
<protein>
    <submittedName>
        <fullName evidence="1">755_t:CDS:1</fullName>
    </submittedName>
</protein>
<feature type="non-terminal residue" evidence="1">
    <location>
        <position position="302"/>
    </location>
</feature>
<proteinExistence type="predicted"/>
<name>A0A9N9IFS2_9GLOM</name>
<comment type="caution">
    <text evidence="1">The sequence shown here is derived from an EMBL/GenBank/DDBJ whole genome shotgun (WGS) entry which is preliminary data.</text>
</comment>
<keyword evidence="2" id="KW-1185">Reference proteome</keyword>
<dbReference type="AlphaFoldDB" id="A0A9N9IFS2"/>
<dbReference type="Proteomes" id="UP000789508">
    <property type="component" value="Unassembled WGS sequence"/>
</dbReference>
<dbReference type="OrthoDB" id="2316703at2759"/>
<accession>A0A9N9IFS2</accession>
<organism evidence="1 2">
    <name type="scientific">Ambispora leptoticha</name>
    <dbReference type="NCBI Taxonomy" id="144679"/>
    <lineage>
        <taxon>Eukaryota</taxon>
        <taxon>Fungi</taxon>
        <taxon>Fungi incertae sedis</taxon>
        <taxon>Mucoromycota</taxon>
        <taxon>Glomeromycotina</taxon>
        <taxon>Glomeromycetes</taxon>
        <taxon>Archaeosporales</taxon>
        <taxon>Ambisporaceae</taxon>
        <taxon>Ambispora</taxon>
    </lineage>
</organism>
<sequence>MSKLVPDVLLEIFRYLINKRNNVSSNHGKDLFHCLLVNRTWCNVAVPLLWSDPFTETSRFVTNVDNMIFSTLISCLPTTKMQELENDGIHIKKIKYEFAAFQYTRFLRSLNFSKLLGITKECVTKQSNIINNNMIITITIDNLDVITSMNKIIRALLFLFNEYSLSMTSIVLKNNHKAYSNYIDLLLEPDFELLRARIKEVKELQVRSGSLQLLSNMGNQHLKIRLKPFKQNISQLAYSRNLTQIAQFISSQRSLYSLNFGTIDYKSNYQHIIDSLLPHQSTLESLEFHGIEFNKTPPLRTL</sequence>
<gene>
    <name evidence="1" type="ORF">ALEPTO_LOCUS12766</name>
</gene>
<dbReference type="EMBL" id="CAJVPS010032420">
    <property type="protein sequence ID" value="CAG8735119.1"/>
    <property type="molecule type" value="Genomic_DNA"/>
</dbReference>
<evidence type="ECO:0000313" key="2">
    <source>
        <dbReference type="Proteomes" id="UP000789508"/>
    </source>
</evidence>
<reference evidence="1" key="1">
    <citation type="submission" date="2021-06" db="EMBL/GenBank/DDBJ databases">
        <authorList>
            <person name="Kallberg Y."/>
            <person name="Tangrot J."/>
            <person name="Rosling A."/>
        </authorList>
    </citation>
    <scope>NUCLEOTIDE SEQUENCE</scope>
    <source>
        <strain evidence="1">FL130A</strain>
    </source>
</reference>